<dbReference type="InterPro" id="IPR005467">
    <property type="entry name" value="His_kinase_dom"/>
</dbReference>
<dbReference type="SUPFAM" id="SSF47384">
    <property type="entry name" value="Homodimeric domain of signal transducing histidine kinase"/>
    <property type="match status" value="1"/>
</dbReference>
<feature type="domain" description="HAMP" evidence="17">
    <location>
        <begin position="196"/>
        <end position="249"/>
    </location>
</feature>
<reference evidence="18" key="1">
    <citation type="submission" date="2014-03" db="EMBL/GenBank/DDBJ databases">
        <authorList>
            <person name="Genoscope - CEA"/>
        </authorList>
    </citation>
    <scope>NUCLEOTIDE SEQUENCE [LARGE SCALE GENOMIC DNA]</scope>
    <source>
        <strain evidence="18">CF27</strain>
    </source>
</reference>
<feature type="transmembrane region" description="Helical" evidence="15">
    <location>
        <begin position="21"/>
        <end position="44"/>
    </location>
</feature>
<keyword evidence="14 15" id="KW-0472">Membrane</keyword>
<evidence type="ECO:0000256" key="14">
    <source>
        <dbReference type="ARBA" id="ARBA00023136"/>
    </source>
</evidence>
<keyword evidence="5 15" id="KW-0997">Cell inner membrane</keyword>
<reference evidence="18" key="2">
    <citation type="submission" date="2014-07" db="EMBL/GenBank/DDBJ databases">
        <title>Initial genome analysis of the psychrotolerant acidophile Acidithiobacillus ferrivorans CF27: insights into iron and sulfur oxidation pathways and into biofilm formation.</title>
        <authorList>
            <person name="Talla E."/>
            <person name="Hedrich S."/>
            <person name="Mangenot S."/>
            <person name="Ji B."/>
            <person name="Johnson D.B."/>
            <person name="Barbe V."/>
            <person name="Bonnefoy V."/>
        </authorList>
    </citation>
    <scope>NUCLEOTIDE SEQUENCE [LARGE SCALE GENOMIC DNA]</scope>
    <source>
        <strain evidence="18">CF27</strain>
    </source>
</reference>
<dbReference type="CDD" id="cd00082">
    <property type="entry name" value="HisKA"/>
    <property type="match status" value="1"/>
</dbReference>
<organism evidence="18">
    <name type="scientific">Acidithiobacillus ferrivorans</name>
    <dbReference type="NCBI Taxonomy" id="160808"/>
    <lineage>
        <taxon>Bacteria</taxon>
        <taxon>Pseudomonadati</taxon>
        <taxon>Pseudomonadota</taxon>
        <taxon>Acidithiobacillia</taxon>
        <taxon>Acidithiobacillales</taxon>
        <taxon>Acidithiobacillaceae</taxon>
        <taxon>Acidithiobacillus</taxon>
    </lineage>
</organism>
<evidence type="ECO:0000256" key="10">
    <source>
        <dbReference type="ARBA" id="ARBA00022777"/>
    </source>
</evidence>
<evidence type="ECO:0000256" key="4">
    <source>
        <dbReference type="ARBA" id="ARBA00022475"/>
    </source>
</evidence>
<sequence>MSLKHATEALRRVTRSIAVRLTLWYALLSVLLIAAAGSTLYWVLVEQLQQVDRQILSGKINAVYSALSQHAGNAEALRHETQLEASTIRGVFIWVSRPPDDIIARGRDFNPLLDSPRPFTKSPNALQKKEWKWKIHDHDHYLVMAQRFAGNPPTTIYVAISTTQNAQFLAIYRQVLLLAITLVLLAAVAAGYLIARRAMRPVARLAQIIDELGAGQLHRRIADEPWPGELRTLAANFDRLLGRLETSFNHISRFSADIAHELRTPLHILRGEAEIALSRGRSPADYQACIESAMDEYGRLSRMVDALLFLARAEQPDAQLDTPLLDSREEVAAVCAFYQAMADELDVALLNKASGPVAANPGLLRRALGNLLGNALRHTPAGGQVRIRTAIQPSLLQIIVSDSGSGIAPEDLPHVFDRFYCADAARLRQGQGTGLGLAIVRSIMQLHGGEVALQSALGRGTTITLSFPIIATETLASQQR</sequence>
<dbReference type="PROSITE" id="PS50109">
    <property type="entry name" value="HIS_KIN"/>
    <property type="match status" value="1"/>
</dbReference>
<comment type="function">
    <text evidence="15">Member of a two-component regulatory system.</text>
</comment>
<evidence type="ECO:0000256" key="12">
    <source>
        <dbReference type="ARBA" id="ARBA00022989"/>
    </source>
</evidence>
<evidence type="ECO:0000256" key="8">
    <source>
        <dbReference type="ARBA" id="ARBA00022692"/>
    </source>
</evidence>
<evidence type="ECO:0000256" key="3">
    <source>
        <dbReference type="ARBA" id="ARBA00004533"/>
    </source>
</evidence>
<dbReference type="NCBIfam" id="TIGR01386">
    <property type="entry name" value="cztS_silS_copS"/>
    <property type="match status" value="1"/>
</dbReference>
<feature type="domain" description="Histidine kinase" evidence="16">
    <location>
        <begin position="257"/>
        <end position="471"/>
    </location>
</feature>
<comment type="catalytic activity">
    <reaction evidence="1 15">
        <text>ATP + protein L-histidine = ADP + protein N-phospho-L-histidine.</text>
        <dbReference type="EC" id="2.7.13.3"/>
    </reaction>
</comment>
<keyword evidence="13 15" id="KW-0902">Two-component regulatory system</keyword>
<dbReference type="PRINTS" id="PR00344">
    <property type="entry name" value="BCTRLSENSOR"/>
</dbReference>
<dbReference type="EC" id="2.7.13.3" evidence="15"/>
<dbReference type="InterPro" id="IPR036890">
    <property type="entry name" value="HATPase_C_sf"/>
</dbReference>
<dbReference type="CDD" id="cd00075">
    <property type="entry name" value="HATPase"/>
    <property type="match status" value="1"/>
</dbReference>
<evidence type="ECO:0000313" key="19">
    <source>
        <dbReference type="EMBL" id="SMH65168.1"/>
    </source>
</evidence>
<keyword evidence="9 15" id="KW-0547">Nucleotide-binding</keyword>
<evidence type="ECO:0000256" key="7">
    <source>
        <dbReference type="ARBA" id="ARBA00022679"/>
    </source>
</evidence>
<dbReference type="Pfam" id="PF02518">
    <property type="entry name" value="HATPase_c"/>
    <property type="match status" value="1"/>
</dbReference>
<dbReference type="PROSITE" id="PS50885">
    <property type="entry name" value="HAMP"/>
    <property type="match status" value="1"/>
</dbReference>
<dbReference type="EMBL" id="CCCS020000001">
    <property type="protein sequence ID" value="CDQ12288.1"/>
    <property type="molecule type" value="Genomic_DNA"/>
</dbReference>
<evidence type="ECO:0000256" key="6">
    <source>
        <dbReference type="ARBA" id="ARBA00022553"/>
    </source>
</evidence>
<dbReference type="FunFam" id="3.30.565.10:FF:000006">
    <property type="entry name" value="Sensor histidine kinase WalK"/>
    <property type="match status" value="1"/>
</dbReference>
<proteinExistence type="predicted"/>
<dbReference type="Gene3D" id="3.30.565.10">
    <property type="entry name" value="Histidine kinase-like ATPase, C-terminal domain"/>
    <property type="match status" value="1"/>
</dbReference>
<dbReference type="GO" id="GO:0000155">
    <property type="term" value="F:phosphorelay sensor kinase activity"/>
    <property type="evidence" value="ECO:0007669"/>
    <property type="project" value="InterPro"/>
</dbReference>
<dbReference type="PANTHER" id="PTHR45436:SF15">
    <property type="entry name" value="SENSOR HISTIDINE KINASE CUSS"/>
    <property type="match status" value="1"/>
</dbReference>
<keyword evidence="8 15" id="KW-0812">Transmembrane</keyword>
<evidence type="ECO:0000259" key="17">
    <source>
        <dbReference type="PROSITE" id="PS50885"/>
    </source>
</evidence>
<dbReference type="GO" id="GO:0005524">
    <property type="term" value="F:ATP binding"/>
    <property type="evidence" value="ECO:0007669"/>
    <property type="project" value="UniProtKB-KW"/>
</dbReference>
<name>A0A060V057_9PROT</name>
<protein>
    <recommendedName>
        <fullName evidence="15">Sensor protein</fullName>
        <ecNumber evidence="15">2.7.13.3</ecNumber>
    </recommendedName>
</protein>
<dbReference type="Proteomes" id="UP000193925">
    <property type="component" value="Chromosome AFERRI"/>
</dbReference>
<dbReference type="Pfam" id="PF00672">
    <property type="entry name" value="HAMP"/>
    <property type="match status" value="1"/>
</dbReference>
<gene>
    <name evidence="18" type="ORF">AFERRI_10111</name>
    <name evidence="19" type="ORF">AFERRI_11203</name>
</gene>
<dbReference type="InterPro" id="IPR003661">
    <property type="entry name" value="HisK_dim/P_dom"/>
</dbReference>
<reference evidence="19 20" key="3">
    <citation type="submission" date="2017-03" db="EMBL/GenBank/DDBJ databases">
        <authorList>
            <person name="Regsiter A."/>
            <person name="William W."/>
        </authorList>
    </citation>
    <scope>NUCLEOTIDE SEQUENCE [LARGE SCALE GENOMIC DNA]</scope>
    <source>
        <strain evidence="19">PRJEB5721</strain>
    </source>
</reference>
<dbReference type="InterPro" id="IPR050428">
    <property type="entry name" value="TCS_sensor_his_kinase"/>
</dbReference>
<evidence type="ECO:0000256" key="2">
    <source>
        <dbReference type="ARBA" id="ARBA00004141"/>
    </source>
</evidence>
<feature type="transmembrane region" description="Helical" evidence="15">
    <location>
        <begin position="175"/>
        <end position="195"/>
    </location>
</feature>
<keyword evidence="11 15" id="KW-0067">ATP-binding</keyword>
<evidence type="ECO:0000313" key="20">
    <source>
        <dbReference type="Proteomes" id="UP000193925"/>
    </source>
</evidence>
<dbReference type="GO" id="GO:0005886">
    <property type="term" value="C:plasma membrane"/>
    <property type="evidence" value="ECO:0007669"/>
    <property type="project" value="UniProtKB-SubCell"/>
</dbReference>
<evidence type="ECO:0000256" key="1">
    <source>
        <dbReference type="ARBA" id="ARBA00000085"/>
    </source>
</evidence>
<keyword evidence="4 15" id="KW-1003">Cell membrane</keyword>
<evidence type="ECO:0000313" key="18">
    <source>
        <dbReference type="EMBL" id="CDQ12288.1"/>
    </source>
</evidence>
<dbReference type="InterPro" id="IPR006290">
    <property type="entry name" value="CztS_silS_copS"/>
</dbReference>
<dbReference type="InterPro" id="IPR004358">
    <property type="entry name" value="Sig_transdc_His_kin-like_C"/>
</dbReference>
<dbReference type="SMART" id="SM00387">
    <property type="entry name" value="HATPase_c"/>
    <property type="match status" value="1"/>
</dbReference>
<keyword evidence="7 15" id="KW-0808">Transferase</keyword>
<dbReference type="RefSeq" id="WP_035190232.1">
    <property type="nucleotide sequence ID" value="NZ_CCCS020000001.1"/>
</dbReference>
<dbReference type="InterPro" id="IPR003594">
    <property type="entry name" value="HATPase_dom"/>
</dbReference>
<dbReference type="SUPFAM" id="SSF158472">
    <property type="entry name" value="HAMP domain-like"/>
    <property type="match status" value="1"/>
</dbReference>
<evidence type="ECO:0000256" key="9">
    <source>
        <dbReference type="ARBA" id="ARBA00022741"/>
    </source>
</evidence>
<comment type="subcellular location">
    <subcellularLocation>
        <location evidence="3 15">Cell inner membrane</location>
    </subcellularLocation>
    <subcellularLocation>
        <location evidence="2">Membrane</location>
        <topology evidence="2">Multi-pass membrane protein</topology>
    </subcellularLocation>
</comment>
<dbReference type="EMBL" id="LT841305">
    <property type="protein sequence ID" value="SMH65168.1"/>
    <property type="molecule type" value="Genomic_DNA"/>
</dbReference>
<keyword evidence="10 15" id="KW-0418">Kinase</keyword>
<dbReference type="PANTHER" id="PTHR45436">
    <property type="entry name" value="SENSOR HISTIDINE KINASE YKOH"/>
    <property type="match status" value="1"/>
</dbReference>
<dbReference type="Gene3D" id="1.10.287.130">
    <property type="match status" value="1"/>
</dbReference>
<dbReference type="InterPro" id="IPR003660">
    <property type="entry name" value="HAMP_dom"/>
</dbReference>
<evidence type="ECO:0000256" key="5">
    <source>
        <dbReference type="ARBA" id="ARBA00022519"/>
    </source>
</evidence>
<dbReference type="SMART" id="SM00388">
    <property type="entry name" value="HisKA"/>
    <property type="match status" value="1"/>
</dbReference>
<dbReference type="InterPro" id="IPR036097">
    <property type="entry name" value="HisK_dim/P_sf"/>
</dbReference>
<dbReference type="Pfam" id="PF00512">
    <property type="entry name" value="HisKA"/>
    <property type="match status" value="1"/>
</dbReference>
<keyword evidence="20" id="KW-1185">Reference proteome</keyword>
<evidence type="ECO:0000259" key="16">
    <source>
        <dbReference type="PROSITE" id="PS50109"/>
    </source>
</evidence>
<dbReference type="AlphaFoldDB" id="A0A060V057"/>
<dbReference type="Gene3D" id="6.10.340.10">
    <property type="match status" value="1"/>
</dbReference>
<evidence type="ECO:0000256" key="13">
    <source>
        <dbReference type="ARBA" id="ARBA00023012"/>
    </source>
</evidence>
<evidence type="ECO:0000256" key="11">
    <source>
        <dbReference type="ARBA" id="ARBA00022840"/>
    </source>
</evidence>
<accession>A0A060V057</accession>
<keyword evidence="12 15" id="KW-1133">Transmembrane helix</keyword>
<evidence type="ECO:0000256" key="15">
    <source>
        <dbReference type="RuleBase" id="RU364088"/>
    </source>
</evidence>
<dbReference type="SUPFAM" id="SSF55874">
    <property type="entry name" value="ATPase domain of HSP90 chaperone/DNA topoisomerase II/histidine kinase"/>
    <property type="match status" value="1"/>
</dbReference>
<keyword evidence="6" id="KW-0597">Phosphoprotein</keyword>
<dbReference type="SMART" id="SM00304">
    <property type="entry name" value="HAMP"/>
    <property type="match status" value="1"/>
</dbReference>